<dbReference type="GO" id="GO:0016020">
    <property type="term" value="C:membrane"/>
    <property type="evidence" value="ECO:0007669"/>
    <property type="project" value="UniProtKB-SubCell"/>
</dbReference>
<name>L9LFN9_TUPCH</name>
<evidence type="ECO:0000256" key="5">
    <source>
        <dbReference type="ARBA" id="ARBA00023136"/>
    </source>
</evidence>
<proteinExistence type="inferred from homology"/>
<evidence type="ECO:0000256" key="7">
    <source>
        <dbReference type="RuleBase" id="RU079119"/>
    </source>
</evidence>
<reference evidence="10" key="1">
    <citation type="submission" date="2012-07" db="EMBL/GenBank/DDBJ databases">
        <title>Genome of the Chinese tree shrew, a rising model animal genetically related to primates.</title>
        <authorList>
            <person name="Zhang G."/>
            <person name="Fan Y."/>
            <person name="Yao Y."/>
            <person name="Huang Z."/>
        </authorList>
    </citation>
    <scope>NUCLEOTIDE SEQUENCE [LARGE SCALE GENOMIC DNA]</scope>
</reference>
<dbReference type="AlphaFoldDB" id="L9LFN9"/>
<dbReference type="InterPro" id="IPR001594">
    <property type="entry name" value="Palmitoyltrfase_DHHC"/>
</dbReference>
<dbReference type="Proteomes" id="UP000011518">
    <property type="component" value="Unassembled WGS sequence"/>
</dbReference>
<protein>
    <recommendedName>
        <fullName evidence="7">Palmitoyltransferase</fullName>
        <ecNumber evidence="7">2.3.1.225</ecNumber>
    </recommendedName>
</protein>
<evidence type="ECO:0000256" key="4">
    <source>
        <dbReference type="ARBA" id="ARBA00022989"/>
    </source>
</evidence>
<dbReference type="EC" id="2.3.1.225" evidence="7"/>
<feature type="transmembrane region" description="Helical" evidence="7">
    <location>
        <begin position="234"/>
        <end position="260"/>
    </location>
</feature>
<organism evidence="9 10">
    <name type="scientific">Tupaia chinensis</name>
    <name type="common">Chinese tree shrew</name>
    <name type="synonym">Tupaia belangeri chinensis</name>
    <dbReference type="NCBI Taxonomy" id="246437"/>
    <lineage>
        <taxon>Eukaryota</taxon>
        <taxon>Metazoa</taxon>
        <taxon>Chordata</taxon>
        <taxon>Craniata</taxon>
        <taxon>Vertebrata</taxon>
        <taxon>Euteleostomi</taxon>
        <taxon>Mammalia</taxon>
        <taxon>Eutheria</taxon>
        <taxon>Euarchontoglires</taxon>
        <taxon>Scandentia</taxon>
        <taxon>Tupaiidae</taxon>
        <taxon>Tupaia</taxon>
    </lineage>
</organism>
<accession>L9LFN9</accession>
<dbReference type="PANTHER" id="PTHR22883:SF22">
    <property type="entry name" value="PALMITOYLTRANSFERASE ZDHHC11-RELATED"/>
    <property type="match status" value="1"/>
</dbReference>
<evidence type="ECO:0000256" key="1">
    <source>
        <dbReference type="ARBA" id="ARBA00004141"/>
    </source>
</evidence>
<keyword evidence="4 7" id="KW-1133">Transmembrane helix</keyword>
<dbReference type="eggNOG" id="KOG1311">
    <property type="taxonomic scope" value="Eukaryota"/>
</dbReference>
<dbReference type="InParanoid" id="L9LFN9"/>
<evidence type="ECO:0000313" key="10">
    <source>
        <dbReference type="Proteomes" id="UP000011518"/>
    </source>
</evidence>
<evidence type="ECO:0000256" key="2">
    <source>
        <dbReference type="ARBA" id="ARBA00022679"/>
    </source>
</evidence>
<dbReference type="FunCoup" id="L9LFN9">
    <property type="interactions" value="223"/>
</dbReference>
<feature type="transmembrane region" description="Helical" evidence="7">
    <location>
        <begin position="299"/>
        <end position="324"/>
    </location>
</feature>
<comment type="subcellular location">
    <subcellularLocation>
        <location evidence="1">Membrane</location>
        <topology evidence="1">Multi-pass membrane protein</topology>
    </subcellularLocation>
</comment>
<gene>
    <name evidence="9" type="ORF">TREES_T100010385</name>
</gene>
<evidence type="ECO:0000256" key="6">
    <source>
        <dbReference type="ARBA" id="ARBA00023315"/>
    </source>
</evidence>
<evidence type="ECO:0000256" key="3">
    <source>
        <dbReference type="ARBA" id="ARBA00022692"/>
    </source>
</evidence>
<dbReference type="GO" id="GO:0006612">
    <property type="term" value="P:protein targeting to membrane"/>
    <property type="evidence" value="ECO:0007669"/>
    <property type="project" value="TreeGrafter"/>
</dbReference>
<dbReference type="PROSITE" id="PS50216">
    <property type="entry name" value="DHHC"/>
    <property type="match status" value="1"/>
</dbReference>
<comment type="catalytic activity">
    <reaction evidence="7">
        <text>L-cysteinyl-[protein] + hexadecanoyl-CoA = S-hexadecanoyl-L-cysteinyl-[protein] + CoA</text>
        <dbReference type="Rhea" id="RHEA:36683"/>
        <dbReference type="Rhea" id="RHEA-COMP:10131"/>
        <dbReference type="Rhea" id="RHEA-COMP:11032"/>
        <dbReference type="ChEBI" id="CHEBI:29950"/>
        <dbReference type="ChEBI" id="CHEBI:57287"/>
        <dbReference type="ChEBI" id="CHEBI:57379"/>
        <dbReference type="ChEBI" id="CHEBI:74151"/>
        <dbReference type="EC" id="2.3.1.225"/>
    </reaction>
</comment>
<dbReference type="InterPro" id="IPR039859">
    <property type="entry name" value="PFA4/ZDH16/20/ERF2-like"/>
</dbReference>
<dbReference type="GO" id="GO:0019706">
    <property type="term" value="F:protein-cysteine S-palmitoyltransferase activity"/>
    <property type="evidence" value="ECO:0007669"/>
    <property type="project" value="UniProtKB-EC"/>
</dbReference>
<keyword evidence="2 7" id="KW-0808">Transferase</keyword>
<dbReference type="GO" id="GO:0005794">
    <property type="term" value="C:Golgi apparatus"/>
    <property type="evidence" value="ECO:0007669"/>
    <property type="project" value="TreeGrafter"/>
</dbReference>
<evidence type="ECO:0000313" key="9">
    <source>
        <dbReference type="EMBL" id="ELW72677.1"/>
    </source>
</evidence>
<dbReference type="PANTHER" id="PTHR22883">
    <property type="entry name" value="ZINC FINGER DHHC DOMAIN CONTAINING PROTEIN"/>
    <property type="match status" value="1"/>
</dbReference>
<comment type="similarity">
    <text evidence="7">Belongs to the DHHC palmitoyltransferase family.</text>
</comment>
<comment type="domain">
    <text evidence="7">The DHHC domain is required for palmitoyltransferase activity.</text>
</comment>
<sequence>MSLAAFGVFIPFLPQTWNQQALWPSWAQKRGVLQGQRVSAKPRALLVKVIGGLFAFHLVVHLTAVSIDPAEPNVRLKKSYLEPVPTFDRSKHTHVIQNQYCHLCAVPVVGAPPPACRPCVGAPLPVCRACVSALPPACRPVWAPRRLRAIPVWAPCHGPRCTSQCQPRALNAARPSGGRVRLAAPALRAMSVQAGAWCCRRSEKAKHCSSCNKCVSGFDHHCKWLNNCVGHRNYWYFFLSVASASACLVCLLALLLYVLIQYFVDPRELRTDPQYKNVLDRDTWLLFLPCFPVKAPTPVVLALAAGVPLLGLLLVHLLLFHVYLRLMRMSTFDYMVRGQQERTMRSPAVRMESGLPQGTPVQNLHGLQGAAHPTTYALKTNGHFGSKLSFPWTVGSPQTALLEEARAFTGTSVKGS</sequence>
<dbReference type="EMBL" id="KB320397">
    <property type="protein sequence ID" value="ELW72677.1"/>
    <property type="molecule type" value="Genomic_DNA"/>
</dbReference>
<dbReference type="Pfam" id="PF01529">
    <property type="entry name" value="DHHC"/>
    <property type="match status" value="1"/>
</dbReference>
<reference evidence="10" key="2">
    <citation type="journal article" date="2013" name="Nat. Commun.">
        <title>Genome of the Chinese tree shrew.</title>
        <authorList>
            <person name="Fan Y."/>
            <person name="Huang Z.Y."/>
            <person name="Cao C.C."/>
            <person name="Chen C.S."/>
            <person name="Chen Y.X."/>
            <person name="Fan D.D."/>
            <person name="He J."/>
            <person name="Hou H.L."/>
            <person name="Hu L."/>
            <person name="Hu X.T."/>
            <person name="Jiang X.T."/>
            <person name="Lai R."/>
            <person name="Lang Y.S."/>
            <person name="Liang B."/>
            <person name="Liao S.G."/>
            <person name="Mu D."/>
            <person name="Ma Y.Y."/>
            <person name="Niu Y.Y."/>
            <person name="Sun X.Q."/>
            <person name="Xia J.Q."/>
            <person name="Xiao J."/>
            <person name="Xiong Z.Q."/>
            <person name="Xu L."/>
            <person name="Yang L."/>
            <person name="Zhang Y."/>
            <person name="Zhao W."/>
            <person name="Zhao X.D."/>
            <person name="Zheng Y.T."/>
            <person name="Zhou J.M."/>
            <person name="Zhu Y.B."/>
            <person name="Zhang G.J."/>
            <person name="Wang J."/>
            <person name="Yao Y.G."/>
        </authorList>
    </citation>
    <scope>NUCLEOTIDE SEQUENCE [LARGE SCALE GENOMIC DNA]</scope>
</reference>
<keyword evidence="10" id="KW-1185">Reference proteome</keyword>
<feature type="domain" description="Palmitoyltransferase DHHC" evidence="8">
    <location>
        <begin position="199"/>
        <end position="335"/>
    </location>
</feature>
<evidence type="ECO:0000259" key="8">
    <source>
        <dbReference type="Pfam" id="PF01529"/>
    </source>
</evidence>
<dbReference type="GO" id="GO:0005783">
    <property type="term" value="C:endoplasmic reticulum"/>
    <property type="evidence" value="ECO:0007669"/>
    <property type="project" value="TreeGrafter"/>
</dbReference>
<keyword evidence="5 7" id="KW-0472">Membrane</keyword>
<keyword evidence="6 7" id="KW-0012">Acyltransferase</keyword>
<dbReference type="STRING" id="246437.L9LFN9"/>
<keyword evidence="3 7" id="KW-0812">Transmembrane</keyword>